<reference evidence="3 4" key="1">
    <citation type="journal article" date="2018" name="BMC Genomics">
        <title>The genome of Naegleria lovaniensis, the basis for a comparative approach to unravel pathogenicity factors of the human pathogenic amoeba N. fowleri.</title>
        <authorList>
            <person name="Liechti N."/>
            <person name="Schurch N."/>
            <person name="Bruggmann R."/>
            <person name="Wittwer M."/>
        </authorList>
    </citation>
    <scope>NUCLEOTIDE SEQUENCE [LARGE SCALE GENOMIC DNA]</scope>
    <source>
        <strain evidence="3 4">ATCC 30569</strain>
    </source>
</reference>
<name>A0AA88KS87_NAELO</name>
<feature type="region of interest" description="Disordered" evidence="2">
    <location>
        <begin position="66"/>
        <end position="87"/>
    </location>
</feature>
<feature type="compositionally biased region" description="Polar residues" evidence="2">
    <location>
        <begin position="1"/>
        <end position="19"/>
    </location>
</feature>
<dbReference type="AlphaFoldDB" id="A0AA88KS87"/>
<evidence type="ECO:0000256" key="2">
    <source>
        <dbReference type="SAM" id="MobiDB-lite"/>
    </source>
</evidence>
<dbReference type="EMBL" id="PYSW02000001">
    <property type="protein sequence ID" value="KAG2393907.1"/>
    <property type="molecule type" value="Genomic_DNA"/>
</dbReference>
<dbReference type="RefSeq" id="XP_044555801.1">
    <property type="nucleotide sequence ID" value="XM_044693225.1"/>
</dbReference>
<feature type="compositionally biased region" description="Polar residues" evidence="2">
    <location>
        <begin position="110"/>
        <end position="122"/>
    </location>
</feature>
<feature type="compositionally biased region" description="Low complexity" evidence="2">
    <location>
        <begin position="341"/>
        <end position="355"/>
    </location>
</feature>
<proteinExistence type="predicted"/>
<feature type="region of interest" description="Disordered" evidence="2">
    <location>
        <begin position="339"/>
        <end position="362"/>
    </location>
</feature>
<feature type="region of interest" description="Disordered" evidence="2">
    <location>
        <begin position="473"/>
        <end position="492"/>
    </location>
</feature>
<protein>
    <submittedName>
        <fullName evidence="3">Uncharacterized protein</fullName>
    </submittedName>
</protein>
<evidence type="ECO:0000313" key="3">
    <source>
        <dbReference type="EMBL" id="KAG2393907.1"/>
    </source>
</evidence>
<accession>A0AA88KS87</accession>
<comment type="caution">
    <text evidence="3">The sequence shown here is derived from an EMBL/GenBank/DDBJ whole genome shotgun (WGS) entry which is preliminary data.</text>
</comment>
<keyword evidence="1" id="KW-0175">Coiled coil</keyword>
<feature type="region of interest" description="Disordered" evidence="2">
    <location>
        <begin position="1"/>
        <end position="49"/>
    </location>
</feature>
<gene>
    <name evidence="3" type="ORF">C9374_003671</name>
</gene>
<feature type="region of interest" description="Disordered" evidence="2">
    <location>
        <begin position="100"/>
        <end position="149"/>
    </location>
</feature>
<feature type="compositionally biased region" description="Low complexity" evidence="2">
    <location>
        <begin position="131"/>
        <end position="145"/>
    </location>
</feature>
<feature type="coiled-coil region" evidence="1">
    <location>
        <begin position="293"/>
        <end position="338"/>
    </location>
</feature>
<evidence type="ECO:0000256" key="1">
    <source>
        <dbReference type="SAM" id="Coils"/>
    </source>
</evidence>
<dbReference type="GeneID" id="68096126"/>
<evidence type="ECO:0000313" key="4">
    <source>
        <dbReference type="Proteomes" id="UP000816034"/>
    </source>
</evidence>
<dbReference type="Proteomes" id="UP000816034">
    <property type="component" value="Unassembled WGS sequence"/>
</dbReference>
<keyword evidence="4" id="KW-1185">Reference proteome</keyword>
<organism evidence="3 4">
    <name type="scientific">Naegleria lovaniensis</name>
    <name type="common">Amoeba</name>
    <dbReference type="NCBI Taxonomy" id="51637"/>
    <lineage>
        <taxon>Eukaryota</taxon>
        <taxon>Discoba</taxon>
        <taxon>Heterolobosea</taxon>
        <taxon>Tetramitia</taxon>
        <taxon>Eutetramitia</taxon>
        <taxon>Vahlkampfiidae</taxon>
        <taxon>Naegleria</taxon>
    </lineage>
</organism>
<sequence>MQRSKLSPTSSSTNHNIRLSHTSTKKTASEKKSVLYRPTSTTPKKKKEWDSTISNLNVYKLSKQEMEAKKKSRISKNQEYFKNHSPESYHPIRLLNYEERPCSAPPTRNKPLTTPTKQSSNFKAPRTVPVSTKSKSFSKSSKLPSNNTLPSFNIDLNNTQFLNPSKFKQHMEFPQLDLLPLTSRILQQENSETSSESDKDKSLTNVGDIFQEDDFHRFGEWSSNLQGEGQVQTSNGGLVFDATSNRVSDIDFIKNELLDLRSNMMFKIDSGSRVFETLLEEKTKKECELEEKAKYLEQELDQSRRSYEELDLRFSLYRKDSEERTLSLLQRIDELEREMASKSNGLSSSSDPSLSMDHHGDPASDYVINGRKVLKTIDDSLMVTTPKNNQMTPPLPVLQFDTKPFCKKTSPTQQNNNRFSDDNKENIEIVKNGEECSPFSTYRYPVQFNDNTIEIHRPLIIGRDFSNTIQRNQLPSRQNKDFSPPSSTGSNNVQAVLSNKVKKFNIREKH</sequence>